<name>A0A0B7AUW8_9EUPU</name>
<accession>A0A0B7AUW8</accession>
<gene>
    <name evidence="1" type="primary">ORF144805</name>
</gene>
<dbReference type="EMBL" id="HACG01037974">
    <property type="protein sequence ID" value="CEK84839.1"/>
    <property type="molecule type" value="Transcribed_RNA"/>
</dbReference>
<sequence>MWKTRNNSVLPSNEESGRMDLCFSMQETRVQCPVKPKRFFSVGDIKINLNLNSFAV</sequence>
<proteinExistence type="predicted"/>
<feature type="non-terminal residue" evidence="1">
    <location>
        <position position="56"/>
    </location>
</feature>
<protein>
    <submittedName>
        <fullName evidence="1">Uncharacterized protein</fullName>
    </submittedName>
</protein>
<reference evidence="1" key="1">
    <citation type="submission" date="2014-12" db="EMBL/GenBank/DDBJ databases">
        <title>Insight into the proteome of Arion vulgaris.</title>
        <authorList>
            <person name="Aradska J."/>
            <person name="Bulat T."/>
            <person name="Smidak R."/>
            <person name="Sarate P."/>
            <person name="Gangsoo J."/>
            <person name="Sialana F."/>
            <person name="Bilban M."/>
            <person name="Lubec G."/>
        </authorList>
    </citation>
    <scope>NUCLEOTIDE SEQUENCE</scope>
    <source>
        <tissue evidence="1">Skin</tissue>
    </source>
</reference>
<dbReference type="AlphaFoldDB" id="A0A0B7AUW8"/>
<evidence type="ECO:0000313" key="1">
    <source>
        <dbReference type="EMBL" id="CEK84839.1"/>
    </source>
</evidence>
<organism evidence="1">
    <name type="scientific">Arion vulgaris</name>
    <dbReference type="NCBI Taxonomy" id="1028688"/>
    <lineage>
        <taxon>Eukaryota</taxon>
        <taxon>Metazoa</taxon>
        <taxon>Spiralia</taxon>
        <taxon>Lophotrochozoa</taxon>
        <taxon>Mollusca</taxon>
        <taxon>Gastropoda</taxon>
        <taxon>Heterobranchia</taxon>
        <taxon>Euthyneura</taxon>
        <taxon>Panpulmonata</taxon>
        <taxon>Eupulmonata</taxon>
        <taxon>Stylommatophora</taxon>
        <taxon>Helicina</taxon>
        <taxon>Arionoidea</taxon>
        <taxon>Arionidae</taxon>
        <taxon>Arion</taxon>
    </lineage>
</organism>